<dbReference type="Proteomes" id="UP000324091">
    <property type="component" value="Chromosome 12"/>
</dbReference>
<comment type="caution">
    <text evidence="1">The sequence shown here is derived from an EMBL/GenBank/DDBJ whole genome shotgun (WGS) entry which is preliminary data.</text>
</comment>
<organism evidence="1 2">
    <name type="scientific">Takifugu flavidus</name>
    <name type="common">sansaifugu</name>
    <dbReference type="NCBI Taxonomy" id="433684"/>
    <lineage>
        <taxon>Eukaryota</taxon>
        <taxon>Metazoa</taxon>
        <taxon>Chordata</taxon>
        <taxon>Craniata</taxon>
        <taxon>Vertebrata</taxon>
        <taxon>Euteleostomi</taxon>
        <taxon>Actinopterygii</taxon>
        <taxon>Neopterygii</taxon>
        <taxon>Teleostei</taxon>
        <taxon>Neoteleostei</taxon>
        <taxon>Acanthomorphata</taxon>
        <taxon>Eupercaria</taxon>
        <taxon>Tetraodontiformes</taxon>
        <taxon>Tetradontoidea</taxon>
        <taxon>Tetraodontidae</taxon>
        <taxon>Takifugu</taxon>
    </lineage>
</organism>
<evidence type="ECO:0000313" key="2">
    <source>
        <dbReference type="Proteomes" id="UP000324091"/>
    </source>
</evidence>
<proteinExistence type="predicted"/>
<gene>
    <name evidence="1" type="ORF">D4764_12G0010800</name>
</gene>
<keyword evidence="2" id="KW-1185">Reference proteome</keyword>
<accession>A0A5C6PHG0</accession>
<evidence type="ECO:0000313" key="1">
    <source>
        <dbReference type="EMBL" id="TWW77690.1"/>
    </source>
</evidence>
<sequence>MVWWTCGEGCMQRKKDFTCLRQWWDHGKVQIRLLCQQHTLNVTRYITRSIEALEALKIKKTALANLLDTKVQGALVRSRIQDIAEMDTPSTFFFGLERKRGQSRVIHSLLSEEGRELTEPEQIRRRAVDFYSSLFRSEYKENNELFEEYCSGLPQVPEEANGQLDRPLSVPELYAALQSMQSLKAPGIDGLGVDFYKAFWSIVGQDLLDVPNESLHSGSLPLSCRRAVIALLPKKGNLQDIKNWRPVSLLCSDYKILSKALATRLREAMEHVIHRKCSGDQQDINILNRITDKFSMVSAARVNWGKSEALAVGNSLSLVVDFPLR</sequence>
<reference evidence="1 2" key="1">
    <citation type="submission" date="2019-04" db="EMBL/GenBank/DDBJ databases">
        <title>Chromosome genome assembly for Takifugu flavidus.</title>
        <authorList>
            <person name="Xiao S."/>
        </authorList>
    </citation>
    <scope>NUCLEOTIDE SEQUENCE [LARGE SCALE GENOMIC DNA]</scope>
    <source>
        <strain evidence="1">HTHZ2018</strain>
        <tissue evidence="1">Muscle</tissue>
    </source>
</reference>
<dbReference type="EMBL" id="RHFK02000004">
    <property type="protein sequence ID" value="TWW77690.1"/>
    <property type="molecule type" value="Genomic_DNA"/>
</dbReference>
<dbReference type="PANTHER" id="PTHR19446">
    <property type="entry name" value="REVERSE TRANSCRIPTASES"/>
    <property type="match status" value="1"/>
</dbReference>
<protein>
    <submittedName>
        <fullName evidence="1">Transposon TX1 uncharacterized 149 kDa protein ORF 2</fullName>
    </submittedName>
</protein>
<dbReference type="AlphaFoldDB" id="A0A5C6PHG0"/>
<name>A0A5C6PHG0_9TELE</name>